<dbReference type="EMBL" id="NPBQ01000016">
    <property type="protein sequence ID" value="PAD84872.1"/>
    <property type="molecule type" value="Genomic_DNA"/>
</dbReference>
<dbReference type="Proteomes" id="UP000216961">
    <property type="component" value="Unassembled WGS sequence"/>
</dbReference>
<dbReference type="RefSeq" id="WP_095328701.1">
    <property type="nucleotide sequence ID" value="NZ_NPBQ01000016.1"/>
</dbReference>
<evidence type="ECO:0000313" key="1">
    <source>
        <dbReference type="EMBL" id="PAD84872.1"/>
    </source>
</evidence>
<gene>
    <name evidence="1" type="ORF">CHH57_02245</name>
</gene>
<evidence type="ECO:0000313" key="2">
    <source>
        <dbReference type="Proteomes" id="UP000216961"/>
    </source>
</evidence>
<reference evidence="1 2" key="1">
    <citation type="submission" date="2017-07" db="EMBL/GenBank/DDBJ databases">
        <title>Isolation and whole genome analysis of endospore-forming bacteria from heroin.</title>
        <authorList>
            <person name="Kalinowski J."/>
            <person name="Ahrens B."/>
            <person name="Al-Dilaimi A."/>
            <person name="Winkler A."/>
            <person name="Wibberg D."/>
            <person name="Schleenbecker U."/>
            <person name="Ruckert C."/>
            <person name="Wolfel R."/>
            <person name="Grass G."/>
        </authorList>
    </citation>
    <scope>NUCLEOTIDE SEQUENCE [LARGE SCALE GENOMIC DNA]</scope>
    <source>
        <strain evidence="1 2">7521-2</strain>
    </source>
</reference>
<protein>
    <submittedName>
        <fullName evidence="1">Uncharacterized protein</fullName>
    </submittedName>
</protein>
<accession>A0AA91TVM2</accession>
<comment type="caution">
    <text evidence="1">The sequence shown here is derived from an EMBL/GenBank/DDBJ whole genome shotgun (WGS) entry which is preliminary data.</text>
</comment>
<name>A0AA91TVM2_NIACI</name>
<dbReference type="AlphaFoldDB" id="A0AA91TVM2"/>
<proteinExistence type="predicted"/>
<organism evidence="1 2">
    <name type="scientific">Niallia circulans</name>
    <name type="common">Bacillus circulans</name>
    <dbReference type="NCBI Taxonomy" id="1397"/>
    <lineage>
        <taxon>Bacteria</taxon>
        <taxon>Bacillati</taxon>
        <taxon>Bacillota</taxon>
        <taxon>Bacilli</taxon>
        <taxon>Bacillales</taxon>
        <taxon>Bacillaceae</taxon>
        <taxon>Niallia</taxon>
    </lineage>
</organism>
<sequence>MNCPICEGIMEGKTSTIEISWDKKKKEKLYITSHNNCSDGLMEELRQINIDDYDKQGIIDKYNLSMGE</sequence>